<dbReference type="Proteomes" id="UP000035553">
    <property type="component" value="Unassembled WGS sequence"/>
</dbReference>
<dbReference type="InterPro" id="IPR029032">
    <property type="entry name" value="AhpD-like"/>
</dbReference>
<name>A0A0U1QSG9_9BACL</name>
<dbReference type="STRING" id="1069536.SINU_01105"/>
<dbReference type="Pfam" id="PF02627">
    <property type="entry name" value="CMD"/>
    <property type="match status" value="1"/>
</dbReference>
<sequence>MNIHDLLEQMKKQSGSTPLPMKLLSQLDESAVFEHVNNKKWLYSKTAVPNKYKLLMSIAAAAALGQETCIISYVKSALIQGISKDEIVEALLTARFVKGTTVISASLEAMKLLVNQTEKLT</sequence>
<dbReference type="Gene3D" id="1.20.1290.10">
    <property type="entry name" value="AhpD-like"/>
    <property type="match status" value="1"/>
</dbReference>
<organism evidence="2 3">
    <name type="scientific">Sporolactobacillus inulinus CASD</name>
    <dbReference type="NCBI Taxonomy" id="1069536"/>
    <lineage>
        <taxon>Bacteria</taxon>
        <taxon>Bacillati</taxon>
        <taxon>Bacillota</taxon>
        <taxon>Bacilli</taxon>
        <taxon>Bacillales</taxon>
        <taxon>Sporolactobacillaceae</taxon>
        <taxon>Sporolactobacillus</taxon>
    </lineage>
</organism>
<accession>A0A0U1QSG9</accession>
<keyword evidence="3" id="KW-1185">Reference proteome</keyword>
<dbReference type="GO" id="GO:0051920">
    <property type="term" value="F:peroxiredoxin activity"/>
    <property type="evidence" value="ECO:0007669"/>
    <property type="project" value="InterPro"/>
</dbReference>
<evidence type="ECO:0000313" key="3">
    <source>
        <dbReference type="Proteomes" id="UP000035553"/>
    </source>
</evidence>
<proteinExistence type="predicted"/>
<feature type="domain" description="Carboxymuconolactone decarboxylase-like" evidence="1">
    <location>
        <begin position="41"/>
        <end position="111"/>
    </location>
</feature>
<gene>
    <name evidence="2" type="ORF">SINU_01105</name>
</gene>
<dbReference type="AlphaFoldDB" id="A0A0U1QSG9"/>
<dbReference type="PANTHER" id="PTHR33930">
    <property type="entry name" value="ALKYL HYDROPEROXIDE REDUCTASE AHPD"/>
    <property type="match status" value="1"/>
</dbReference>
<evidence type="ECO:0000259" key="1">
    <source>
        <dbReference type="Pfam" id="PF02627"/>
    </source>
</evidence>
<protein>
    <submittedName>
        <fullName evidence="2">Carboxymuconolactone decarboxylase</fullName>
    </submittedName>
</protein>
<dbReference type="InterPro" id="IPR003779">
    <property type="entry name" value="CMD-like"/>
</dbReference>
<comment type="caution">
    <text evidence="2">The sequence shown here is derived from an EMBL/GenBank/DDBJ whole genome shotgun (WGS) entry which is preliminary data.</text>
</comment>
<reference evidence="2 3" key="1">
    <citation type="journal article" date="2011" name="J. Bacteriol.">
        <title>Draft genome sequence of Sporolactobacillus inulinus strain CASD, an efficient D-lactic acid-producing bacterium with high-concentration lactate tolerance capability.</title>
        <authorList>
            <person name="Yu B."/>
            <person name="Su F."/>
            <person name="Wang L."/>
            <person name="Xu K."/>
            <person name="Zhao B."/>
            <person name="Xu P."/>
        </authorList>
    </citation>
    <scope>NUCLEOTIDE SEQUENCE [LARGE SCALE GENOMIC DNA]</scope>
    <source>
        <strain evidence="2 3">CASD</strain>
    </source>
</reference>
<evidence type="ECO:0000313" key="2">
    <source>
        <dbReference type="EMBL" id="KLI03747.1"/>
    </source>
</evidence>
<dbReference type="EMBL" id="AFVQ02000014">
    <property type="protein sequence ID" value="KLI03747.1"/>
    <property type="molecule type" value="Genomic_DNA"/>
</dbReference>
<dbReference type="SUPFAM" id="SSF69118">
    <property type="entry name" value="AhpD-like"/>
    <property type="match status" value="1"/>
</dbReference>
<dbReference type="PANTHER" id="PTHR33930:SF2">
    <property type="entry name" value="BLR3452 PROTEIN"/>
    <property type="match status" value="1"/>
</dbReference>